<dbReference type="InterPro" id="IPR029262">
    <property type="entry name" value="RPOL_N"/>
</dbReference>
<dbReference type="EC" id="2.7.7.6" evidence="2 8"/>
<keyword evidence="6 8" id="KW-0804">Transcription</keyword>
<geneLocation type="mitochondrion" evidence="10"/>
<keyword evidence="10" id="KW-0614">Plasmid</keyword>
<evidence type="ECO:0000313" key="11">
    <source>
        <dbReference type="Proteomes" id="UP000017559"/>
    </source>
</evidence>
<dbReference type="PANTHER" id="PTHR10102">
    <property type="entry name" value="DNA-DIRECTED RNA POLYMERASE, MITOCHONDRIAL"/>
    <property type="match status" value="1"/>
</dbReference>
<dbReference type="Gene3D" id="3.30.70.370">
    <property type="match status" value="1"/>
</dbReference>
<dbReference type="SUPFAM" id="SSF56672">
    <property type="entry name" value="DNA/RNA polymerases"/>
    <property type="match status" value="1"/>
</dbReference>
<dbReference type="InterPro" id="IPR043502">
    <property type="entry name" value="DNA/RNA_pol_sf"/>
</dbReference>
<evidence type="ECO:0000256" key="1">
    <source>
        <dbReference type="ARBA" id="ARBA00009493"/>
    </source>
</evidence>
<reference evidence="10" key="2">
    <citation type="journal article" date="2012" name="Fungal Biol.">
        <title>The mitochondrial genome of Moniliophthora roreri, the frosty pod rot pathogen of cacao.</title>
        <authorList>
            <person name="Costa G.G.L."/>
            <person name="Cabrera O.G."/>
            <person name="Tiburcio R.A."/>
            <person name="Medrano F.J."/>
            <person name="Carazzolle M.F."/>
            <person name="Thomazella D.P.T."/>
            <person name="Schuster S.C."/>
            <person name="Carlson J.E."/>
            <person name="Guiltinan M.J."/>
            <person name="Bailey B.A."/>
            <person name="Mieczkowski P."/>
            <person name="Pereira G.A.G."/>
            <person name="Meinhardt L.W."/>
        </authorList>
    </citation>
    <scope>NUCLEOTIDE SEQUENCE [LARGE SCALE GENOMIC DNA]</scope>
    <source>
        <strain>MCA 2997</strain>
        <plasmid>Plasmid pMR2</plasmid>
        <plasmid>Mitochondrial</plasmid>
        <plasmid evidence="10">pMR2</plasmid>
    </source>
</reference>
<dbReference type="PANTHER" id="PTHR10102:SF0">
    <property type="entry name" value="DNA-DIRECTED RNA POLYMERASE, MITOCHONDRIAL"/>
    <property type="match status" value="1"/>
</dbReference>
<geneLocation type="plasmid" evidence="10 11">
    <name>pMR2</name>
</geneLocation>
<keyword evidence="5 8" id="KW-0548">Nucleotidyltransferase</keyword>
<dbReference type="GO" id="GO:0003899">
    <property type="term" value="F:DNA-directed RNA polymerase activity"/>
    <property type="evidence" value="ECO:0007669"/>
    <property type="project" value="UniProtKB-EC"/>
</dbReference>
<dbReference type="GO" id="GO:0001018">
    <property type="term" value="F:mitochondrial promoter sequence-specific DNA binding"/>
    <property type="evidence" value="ECO:0007669"/>
    <property type="project" value="TreeGrafter"/>
</dbReference>
<evidence type="ECO:0000256" key="7">
    <source>
        <dbReference type="ARBA" id="ARBA00048552"/>
    </source>
</evidence>
<proteinExistence type="inferred from homology"/>
<dbReference type="Gene3D" id="1.10.150.20">
    <property type="entry name" value="5' to 3' exonuclease, C-terminal subdomain"/>
    <property type="match status" value="1"/>
</dbReference>
<dbReference type="InterPro" id="IPR037159">
    <property type="entry name" value="RNA_POL_N_sf"/>
</dbReference>
<evidence type="ECO:0000256" key="8">
    <source>
        <dbReference type="RuleBase" id="RU003805"/>
    </source>
</evidence>
<dbReference type="InterPro" id="IPR046950">
    <property type="entry name" value="DNA-dir_Rpol_C_phage-type"/>
</dbReference>
<dbReference type="Pfam" id="PF00940">
    <property type="entry name" value="RNA_pol"/>
    <property type="match status" value="1"/>
</dbReference>
<organism>
    <name type="scientific">Moniliophthora roreri (strain MCA 2997)</name>
    <name type="common">Cocoa frosty pod rot fungus</name>
    <name type="synonym">Crinipellis roreri</name>
    <dbReference type="NCBI Taxonomy" id="1381753"/>
    <lineage>
        <taxon>Eukaryota</taxon>
        <taxon>Fungi</taxon>
        <taxon>Dikarya</taxon>
        <taxon>Basidiomycota</taxon>
        <taxon>Agaricomycotina</taxon>
        <taxon>Agaricomycetes</taxon>
        <taxon>Agaricomycetidae</taxon>
        <taxon>Agaricales</taxon>
        <taxon>Marasmiineae</taxon>
        <taxon>Marasmiaceae</taxon>
        <taxon>Moniliophthora</taxon>
    </lineage>
</organism>
<evidence type="ECO:0000256" key="6">
    <source>
        <dbReference type="ARBA" id="ARBA00023163"/>
    </source>
</evidence>
<dbReference type="InterPro" id="IPR002092">
    <property type="entry name" value="DNA-dir_Rpol_phage-type"/>
</dbReference>
<evidence type="ECO:0000256" key="3">
    <source>
        <dbReference type="ARBA" id="ARBA00022478"/>
    </source>
</evidence>
<evidence type="ECO:0000259" key="9">
    <source>
        <dbReference type="SMART" id="SM01311"/>
    </source>
</evidence>
<evidence type="ECO:0000256" key="4">
    <source>
        <dbReference type="ARBA" id="ARBA00022679"/>
    </source>
</evidence>
<dbReference type="SMART" id="SM01311">
    <property type="entry name" value="RPOL_N"/>
    <property type="match status" value="1"/>
</dbReference>
<dbReference type="PROSITE" id="PS00900">
    <property type="entry name" value="RNA_POL_PHAGE_1"/>
    <property type="match status" value="1"/>
</dbReference>
<dbReference type="Gene3D" id="1.10.287.280">
    <property type="match status" value="1"/>
</dbReference>
<gene>
    <name evidence="10" type="primary">rnapol</name>
</gene>
<evidence type="ECO:0000313" key="10">
    <source>
        <dbReference type="EMBL" id="ADO51620.1"/>
    </source>
</evidence>
<sequence length="1041" mass="122258">MEISEDLKSDIISIKSKYEDSFYKDYNYLRDNYTKAMNIIEFLYSLSRDLSDNNINDKYDRFIEYIYNSNINIDDLYFLTNLINQGIYSEDINPIDRQFTLNIDSNFFVKCNEIISNKNILDNYQKQLLLERFILSYEKEFISNLIYNVDTNIKNYKLLARIYKHSTPHFNNRIDSIIRQHLMRNLELYNKNKKDYGKIGDNLALALFLVLEVKDISNILFSKVIRIIGSSKGIKQTELIGQLADEMCICFKYNSDLNKLKSQLSPEELSIVKEVKEQFNNLPVDSKLQFGHLLFELLISEFSYIFERIMISENNETHLYITISKEYLAVLSSVMFNPIKLPMITKPKIWSQDNIGGYLLDEFNELNKNNEIVRSNHYLKNQSRVSETQETTVNYLNSIPFEINETMLSYLIEEWNKENSIIFKNYNKLHHLSAYENDKLDSETKIEIIQHNSLYWNYSNIINIALLMKNNTIYLPTFLDFRGRIYPTPNYLNYQGSDIARSLLLFKNVGNKVNYDSTVNEILESFISKELILNKLNDIDYVKLYLSNVYGLNKLNRRNRIRWFDDNIDDILDLLNNNIKEFNDKYFIKAKEPAQFISTLFEYNKFIKKEIKEIKTPILFDATCSGVQHLSALTTDLDICKLVNLIEATKDEPSDFYNFCIKNILNNIENLPETDSLFKSKISKIDLSRKMLKHSIMTVPYNVTNIGIADKIAEYFDKEFISKDKAKELENKNLIILSKVENKDESNNENIKSGKKIKKESKGIYIFKPLYEHIKVKDQDQYKDKLIFTQSELNKLGNIIKQTVLSLIPPFTHLKKYFDEIIDILRILNLPIYWETPSNMSVSMSIMLMSQRKVRSKLIKSSKPITILIPTDNLDYESIKTGLMPNFIHSLDASNIHLLIEQILLLNIKNMNLYTIHDCFATDYKNMAILEILIKKSFSDIYFDENYLNKINESFLNQISAITTIFKEEDNGGKLGDNSSQFILIDPNFIKNKNNKIRIIKNNTYQNGLIKISLPKLPEYKWSVNKDIIKKEIMFNQYFIS</sequence>
<dbReference type="AlphaFoldDB" id="F2WVN7"/>
<comment type="function">
    <text evidence="8">DNA-dependent RNA polymerase catalyzes the transcription of DNA into RNA using the four ribonucleoside triphosphates as substrates.</text>
</comment>
<keyword evidence="10" id="KW-0496">Mitochondrion</keyword>
<evidence type="ECO:0000256" key="5">
    <source>
        <dbReference type="ARBA" id="ARBA00022695"/>
    </source>
</evidence>
<reference evidence="10" key="1">
    <citation type="submission" date="2010-09" db="EMBL/GenBank/DDBJ databases">
        <authorList>
            <person name="Garcia O."/>
            <person name="Costa G.G.L."/>
            <person name="Tiburcio R.A."/>
            <person name="Medrano F.J."/>
            <person name="Carazzolle M.F."/>
            <person name="Thomazella D.T."/>
            <person name="Schuster S.C."/>
            <person name="Carlson J.E."/>
            <person name="Guiltinan M.J."/>
            <person name="Bailey B.A."/>
            <person name="Mieckowski P."/>
            <person name="Pereira G.A.G."/>
            <person name="Meinhardt L.W."/>
        </authorList>
    </citation>
    <scope>NUCLEOTIDE SEQUENCE</scope>
    <source>
        <plasmid evidence="10">pMR2</plasmid>
    </source>
</reference>
<protein>
    <recommendedName>
        <fullName evidence="2 8">DNA-directed RNA polymerase</fullName>
        <ecNumber evidence="2 8">2.7.7.6</ecNumber>
    </recommendedName>
</protein>
<dbReference type="Proteomes" id="UP000017559">
    <property type="component" value="Plasmid pMR2, Mitochondrial"/>
</dbReference>
<keyword evidence="4 8" id="KW-0808">Transferase</keyword>
<comment type="similarity">
    <text evidence="1 8">Belongs to the phage and mitochondrial RNA polymerase family.</text>
</comment>
<accession>F2WVN7</accession>
<evidence type="ECO:0000256" key="2">
    <source>
        <dbReference type="ARBA" id="ARBA00012418"/>
    </source>
</evidence>
<keyword evidence="11" id="KW-1185">Reference proteome</keyword>
<dbReference type="GO" id="GO:0006390">
    <property type="term" value="P:mitochondrial transcription"/>
    <property type="evidence" value="ECO:0007669"/>
    <property type="project" value="TreeGrafter"/>
</dbReference>
<dbReference type="Gene3D" id="1.10.1320.10">
    <property type="entry name" value="DNA-directed RNA polymerase, N-terminal domain"/>
    <property type="match status" value="1"/>
</dbReference>
<name>F2WVN7_MONRO</name>
<dbReference type="EMBL" id="HQ259117">
    <property type="protein sequence ID" value="ADO51620.1"/>
    <property type="molecule type" value="Genomic_DNA"/>
</dbReference>
<comment type="catalytic activity">
    <reaction evidence="7 8">
        <text>RNA(n) + a ribonucleoside 5'-triphosphate = RNA(n+1) + diphosphate</text>
        <dbReference type="Rhea" id="RHEA:21248"/>
        <dbReference type="Rhea" id="RHEA-COMP:14527"/>
        <dbReference type="Rhea" id="RHEA-COMP:17342"/>
        <dbReference type="ChEBI" id="CHEBI:33019"/>
        <dbReference type="ChEBI" id="CHEBI:61557"/>
        <dbReference type="ChEBI" id="CHEBI:140395"/>
        <dbReference type="EC" id="2.7.7.6"/>
    </reaction>
</comment>
<dbReference type="GO" id="GO:0034245">
    <property type="term" value="C:mitochondrial DNA-directed RNA polymerase complex"/>
    <property type="evidence" value="ECO:0007669"/>
    <property type="project" value="TreeGrafter"/>
</dbReference>
<dbReference type="PROSITE" id="PS00489">
    <property type="entry name" value="RNA_POL_PHAGE_2"/>
    <property type="match status" value="1"/>
</dbReference>
<feature type="domain" description="DNA-directed RNA polymerase N-terminal" evidence="9">
    <location>
        <begin position="125"/>
        <end position="398"/>
    </location>
</feature>
<keyword evidence="3 8" id="KW-0240">DNA-directed RNA polymerase</keyword>